<dbReference type="GO" id="GO:0042391">
    <property type="term" value="P:regulation of membrane potential"/>
    <property type="evidence" value="ECO:0007669"/>
    <property type="project" value="InterPro"/>
</dbReference>
<dbReference type="Pfam" id="PF00999">
    <property type="entry name" value="Na_H_Exchanger"/>
    <property type="match status" value="1"/>
</dbReference>
<feature type="transmembrane region" description="Helical" evidence="6">
    <location>
        <begin position="644"/>
        <end position="667"/>
    </location>
</feature>
<feature type="transmembrane region" description="Helical" evidence="6">
    <location>
        <begin position="561"/>
        <end position="579"/>
    </location>
</feature>
<feature type="domain" description="Methyltransferase" evidence="8">
    <location>
        <begin position="101"/>
        <end position="192"/>
    </location>
</feature>
<keyword evidence="10" id="KW-1185">Reference proteome</keyword>
<dbReference type="GO" id="GO:0005886">
    <property type="term" value="C:plasma membrane"/>
    <property type="evidence" value="ECO:0007669"/>
    <property type="project" value="InterPro"/>
</dbReference>
<dbReference type="AlphaFoldDB" id="A0A9N9A2I1"/>
<sequence length="878" mass="99066">MGIAQTKMGRKKSIVKNYGDDSNTNTTPFDEVSTISFDVNDQFRFRYGRRFHNFTNLIYDLPNDDDEADRLHLEHFLIRTVWKSNFSSPIIPKLESGCKSLDAGCGPGAWALEMASDYPKSKFVGVDISPIFPTNIKPCNLTFQVANILDGMDFSDGTFDFVHMRFMMPAFTQEQWEVKVIQEVVRVLAVGGWLELCEYELCQNCGPTFEKILSSRREMWIGMGINPDISQLLGKMMQNTNQFEEIHHEEKIIPIGKSWAGKIGEVGVDDIITRMIGIKPALFPFMGITSEEYDDMMQKSIEEFDKYKTFFVTYEVSIVAALLGGFSVTFGLISYFIKERIYLSESRKYMLKPIVLTFDAMLRKLYIIIVVCLSCGILLGPFALNVISPEVWGDVDEITRQFTRIVIAIQVMAAGVALPKAFLWKELKSLIFLLIPVMIWMWIISALAIWWIIPRLSFLEAMCIASCIAPTDPVEYLVLANSVVKGRFAEKYVPLHLRNIISAESGANDGSMSPGPAVGKWVYYIMGYQVILSVILGFLIGYIARKSLRWAVDKNLIDKEIFLTFAVMLALFIMGSVAIIGSDELLACFIAGNSFTWDDWFRQETLGSHIQQILDMILNLAVFIYIGMIMPFSSFNNDALGLSYWRLILVALFILLFRRLPIVMALLHKIPALKTYREGLFAGWFGPIGVGAVFYAEIAKRALEEESETSYGNAKKLVKPVVFFMVLSSIAIHGISIPLIKIGKRVNEFSRTTSLNLSITLTSNSIKRKNDSTTGKGETVERSDENLSGPSLSSTDDQIKVTNNQDNQDNKEVENRIIIDTEEQTTSQTMLSYDKKKIPISSEVSIALQDKTVSVYDEYENTIVEDDQGRVFVIPNPP</sequence>
<evidence type="ECO:0000313" key="10">
    <source>
        <dbReference type="Proteomes" id="UP000789706"/>
    </source>
</evidence>
<dbReference type="OrthoDB" id="2190219at2759"/>
<evidence type="ECO:0000256" key="5">
    <source>
        <dbReference type="SAM" id="MobiDB-lite"/>
    </source>
</evidence>
<feature type="transmembrane region" description="Helical" evidence="6">
    <location>
        <begin position="613"/>
        <end position="632"/>
    </location>
</feature>
<dbReference type="CDD" id="cd02440">
    <property type="entry name" value="AdoMet_MTases"/>
    <property type="match status" value="1"/>
</dbReference>
<feature type="transmembrane region" description="Helical" evidence="6">
    <location>
        <begin position="679"/>
        <end position="698"/>
    </location>
</feature>
<feature type="transmembrane region" description="Helical" evidence="6">
    <location>
        <begin position="365"/>
        <end position="384"/>
    </location>
</feature>
<dbReference type="InterPro" id="IPR006153">
    <property type="entry name" value="Cation/H_exchanger_TM"/>
</dbReference>
<dbReference type="GO" id="GO:0015385">
    <property type="term" value="F:sodium:proton antiporter activity"/>
    <property type="evidence" value="ECO:0007669"/>
    <property type="project" value="InterPro"/>
</dbReference>
<dbReference type="Gene3D" id="3.40.50.150">
    <property type="entry name" value="Vaccinia Virus protein VP39"/>
    <property type="match status" value="1"/>
</dbReference>
<evidence type="ECO:0000256" key="6">
    <source>
        <dbReference type="SAM" id="Phobius"/>
    </source>
</evidence>
<keyword evidence="2 6" id="KW-0812">Transmembrane</keyword>
<dbReference type="GO" id="GO:0036376">
    <property type="term" value="P:sodium ion export across plasma membrane"/>
    <property type="evidence" value="ECO:0007669"/>
    <property type="project" value="InterPro"/>
</dbReference>
<protein>
    <submittedName>
        <fullName evidence="9">9296_t:CDS:1</fullName>
    </submittedName>
</protein>
<reference evidence="9" key="1">
    <citation type="submission" date="2021-06" db="EMBL/GenBank/DDBJ databases">
        <authorList>
            <person name="Kallberg Y."/>
            <person name="Tangrot J."/>
            <person name="Rosling A."/>
        </authorList>
    </citation>
    <scope>NUCLEOTIDE SEQUENCE</scope>
    <source>
        <strain evidence="9">AZ414A</strain>
    </source>
</reference>
<proteinExistence type="predicted"/>
<gene>
    <name evidence="9" type="ORF">DEBURN_LOCUS5357</name>
</gene>
<name>A0A9N9A2I1_9GLOM</name>
<dbReference type="EMBL" id="CAJVPK010000472">
    <property type="protein sequence ID" value="CAG8514704.1"/>
    <property type="molecule type" value="Genomic_DNA"/>
</dbReference>
<evidence type="ECO:0000256" key="3">
    <source>
        <dbReference type="ARBA" id="ARBA00022989"/>
    </source>
</evidence>
<feature type="transmembrane region" description="Helical" evidence="6">
    <location>
        <begin position="316"/>
        <end position="337"/>
    </location>
</feature>
<keyword evidence="4 6" id="KW-0472">Membrane</keyword>
<evidence type="ECO:0000313" key="9">
    <source>
        <dbReference type="EMBL" id="CAG8514704.1"/>
    </source>
</evidence>
<evidence type="ECO:0000256" key="2">
    <source>
        <dbReference type="ARBA" id="ARBA00022692"/>
    </source>
</evidence>
<keyword evidence="3 6" id="KW-1133">Transmembrane helix</keyword>
<comment type="subcellular location">
    <subcellularLocation>
        <location evidence="1">Membrane</location>
        <topology evidence="1">Multi-pass membrane protein</topology>
    </subcellularLocation>
</comment>
<evidence type="ECO:0000256" key="4">
    <source>
        <dbReference type="ARBA" id="ARBA00023136"/>
    </source>
</evidence>
<evidence type="ECO:0000259" key="7">
    <source>
        <dbReference type="Pfam" id="PF00999"/>
    </source>
</evidence>
<dbReference type="PANTHER" id="PTHR31382">
    <property type="entry name" value="NA(+)/H(+) ANTIPORTER"/>
    <property type="match status" value="1"/>
</dbReference>
<feature type="region of interest" description="Disordered" evidence="5">
    <location>
        <begin position="767"/>
        <end position="813"/>
    </location>
</feature>
<feature type="compositionally biased region" description="Polar residues" evidence="5">
    <location>
        <begin position="786"/>
        <end position="807"/>
    </location>
</feature>
<feature type="transmembrane region" description="Helical" evidence="6">
    <location>
        <begin position="404"/>
        <end position="423"/>
    </location>
</feature>
<comment type="caution">
    <text evidence="9">The sequence shown here is derived from an EMBL/GenBank/DDBJ whole genome shotgun (WGS) entry which is preliminary data.</text>
</comment>
<organism evidence="9 10">
    <name type="scientific">Diversispora eburnea</name>
    <dbReference type="NCBI Taxonomy" id="1213867"/>
    <lineage>
        <taxon>Eukaryota</taxon>
        <taxon>Fungi</taxon>
        <taxon>Fungi incertae sedis</taxon>
        <taxon>Mucoromycota</taxon>
        <taxon>Glomeromycotina</taxon>
        <taxon>Glomeromycetes</taxon>
        <taxon>Diversisporales</taxon>
        <taxon>Diversisporaceae</taxon>
        <taxon>Diversispora</taxon>
    </lineage>
</organism>
<dbReference type="InterPro" id="IPR029063">
    <property type="entry name" value="SAM-dependent_MTases_sf"/>
</dbReference>
<feature type="transmembrane region" description="Helical" evidence="6">
    <location>
        <begin position="430"/>
        <end position="453"/>
    </location>
</feature>
<dbReference type="SUPFAM" id="SSF53335">
    <property type="entry name" value="S-adenosyl-L-methionine-dependent methyltransferases"/>
    <property type="match status" value="1"/>
</dbReference>
<accession>A0A9N9A2I1</accession>
<dbReference type="Pfam" id="PF13649">
    <property type="entry name" value="Methyltransf_25"/>
    <property type="match status" value="1"/>
</dbReference>
<evidence type="ECO:0000256" key="1">
    <source>
        <dbReference type="ARBA" id="ARBA00004141"/>
    </source>
</evidence>
<dbReference type="InterPro" id="IPR041698">
    <property type="entry name" value="Methyltransf_25"/>
</dbReference>
<dbReference type="PANTHER" id="PTHR31382:SF1">
    <property type="entry name" value="SODIUM ION_PROTON EXCHANGER (EUROFUNG)"/>
    <property type="match status" value="1"/>
</dbReference>
<feature type="domain" description="Cation/H+ exchanger transmembrane" evidence="7">
    <location>
        <begin position="368"/>
        <end position="739"/>
    </location>
</feature>
<dbReference type="InterPro" id="IPR004712">
    <property type="entry name" value="Na+/H+_antiporter_fungi"/>
</dbReference>
<dbReference type="GO" id="GO:0120029">
    <property type="term" value="P:proton export across plasma membrane"/>
    <property type="evidence" value="ECO:0007669"/>
    <property type="project" value="InterPro"/>
</dbReference>
<evidence type="ECO:0000259" key="8">
    <source>
        <dbReference type="Pfam" id="PF13649"/>
    </source>
</evidence>
<feature type="transmembrane region" description="Helical" evidence="6">
    <location>
        <begin position="718"/>
        <end position="740"/>
    </location>
</feature>
<dbReference type="Proteomes" id="UP000789706">
    <property type="component" value="Unassembled WGS sequence"/>
</dbReference>
<feature type="transmembrane region" description="Helical" evidence="6">
    <location>
        <begin position="521"/>
        <end position="540"/>
    </location>
</feature>